<evidence type="ECO:0000313" key="2">
    <source>
        <dbReference type="Proteomes" id="UP001241377"/>
    </source>
</evidence>
<dbReference type="EMBL" id="JASBWR010000029">
    <property type="protein sequence ID" value="KAJ9106592.1"/>
    <property type="molecule type" value="Genomic_DNA"/>
</dbReference>
<dbReference type="Proteomes" id="UP001241377">
    <property type="component" value="Unassembled WGS sequence"/>
</dbReference>
<gene>
    <name evidence="1" type="ORF">QFC19_003089</name>
</gene>
<protein>
    <submittedName>
        <fullName evidence="1">Uncharacterized protein</fullName>
    </submittedName>
</protein>
<accession>A0ACC2W7K8</accession>
<organism evidence="1 2">
    <name type="scientific">Naganishia cerealis</name>
    <dbReference type="NCBI Taxonomy" id="610337"/>
    <lineage>
        <taxon>Eukaryota</taxon>
        <taxon>Fungi</taxon>
        <taxon>Dikarya</taxon>
        <taxon>Basidiomycota</taxon>
        <taxon>Agaricomycotina</taxon>
        <taxon>Tremellomycetes</taxon>
        <taxon>Filobasidiales</taxon>
        <taxon>Filobasidiaceae</taxon>
        <taxon>Naganishia</taxon>
    </lineage>
</organism>
<sequence>MDGNVSMIGPKVSNFGFSGSFSSNIPTLLRSLYSVNGASLENLIAFTHLSSLTLWEPSSNINSCKLPPKLLNLKLFEPTGEIENLKFPPDLLKLSISLAKFKDFAKVDFPAKLVDLELLNCDIKLTVGWLIPAQLKRLSLASNKLSSFHAVLPCCEFLCLSGNYIRSVQIEAPVLEHIDLSENLLTSFPTLPNRLKVLILSYNRLYVSQIPELPSSIRRLDLTMAGKIALQNNYTFPSSLSELHLAALNLSGMSGVKFAKGSKLKVLSFNNSKLGIINDRMIELPPGLESLDLFENKLQNIDDFTIPPSVTFLDLGFNEFQSLKVKSHIEILNLNVNPRLSSLAVPKDLELRVLNLLEFGLTEFSFDLIGAEKLTQLRLGMKFEVVDVSNMPPNFQILDNYTQHEIEGFHRHPGTDIFRAIHQTQNIS</sequence>
<reference evidence="1" key="1">
    <citation type="submission" date="2023-04" db="EMBL/GenBank/DDBJ databases">
        <title>Draft Genome sequencing of Naganishia species isolated from polar environments using Oxford Nanopore Technology.</title>
        <authorList>
            <person name="Leo P."/>
            <person name="Venkateswaran K."/>
        </authorList>
    </citation>
    <scope>NUCLEOTIDE SEQUENCE</scope>
    <source>
        <strain evidence="1">MNA-CCFEE 5261</strain>
    </source>
</reference>
<proteinExistence type="predicted"/>
<comment type="caution">
    <text evidence="1">The sequence shown here is derived from an EMBL/GenBank/DDBJ whole genome shotgun (WGS) entry which is preliminary data.</text>
</comment>
<name>A0ACC2W7K8_9TREE</name>
<keyword evidence="2" id="KW-1185">Reference proteome</keyword>
<evidence type="ECO:0000313" key="1">
    <source>
        <dbReference type="EMBL" id="KAJ9106592.1"/>
    </source>
</evidence>